<comment type="caution">
    <text evidence="1">The sequence shown here is derived from an EMBL/GenBank/DDBJ whole genome shotgun (WGS) entry which is preliminary data.</text>
</comment>
<gene>
    <name evidence="1" type="ORF">M9Y10_009476</name>
</gene>
<reference evidence="1 2" key="1">
    <citation type="submission" date="2024-04" db="EMBL/GenBank/DDBJ databases">
        <title>Tritrichomonas musculus Genome.</title>
        <authorList>
            <person name="Alves-Ferreira E."/>
            <person name="Grigg M."/>
            <person name="Lorenzi H."/>
            <person name="Galac M."/>
        </authorList>
    </citation>
    <scope>NUCLEOTIDE SEQUENCE [LARGE SCALE GENOMIC DNA]</scope>
    <source>
        <strain evidence="1 2">EAF2021</strain>
    </source>
</reference>
<proteinExistence type="predicted"/>
<organism evidence="1 2">
    <name type="scientific">Tritrichomonas musculus</name>
    <dbReference type="NCBI Taxonomy" id="1915356"/>
    <lineage>
        <taxon>Eukaryota</taxon>
        <taxon>Metamonada</taxon>
        <taxon>Parabasalia</taxon>
        <taxon>Tritrichomonadida</taxon>
        <taxon>Tritrichomonadidae</taxon>
        <taxon>Tritrichomonas</taxon>
    </lineage>
</organism>
<name>A0ABR2INN6_9EUKA</name>
<protein>
    <recommendedName>
        <fullName evidence="3">BACK domain-containing protein</fullName>
    </recommendedName>
</protein>
<accession>A0ABR2INN6</accession>
<evidence type="ECO:0008006" key="3">
    <source>
        <dbReference type="Google" id="ProtNLM"/>
    </source>
</evidence>
<sequence>MKYKCYASTICSFSPVVCNLISNNQFLYNFDILKDPNGDFEQFLKLINGFEIDISMSNAAFLNEISKVLQIQSLFKATESFLNSISRTPENLLNLFESYVSHQIPCPELVKEIISKWDNIETLIDIPNEGLLSLSVSSLEYLFSSDTFQQNKEDTLFDLIIKIIEQNGQTYSTLFSYCDPTKLTSNQLLKMIEIVSFDSIPQQLIDSLEQRFVQGSNLIIETYSDSTESRILGNDSKSFKFNQSYDDSFVFKGIFHYILTYSSNVFDKCVRLSCGSDKKRYLNSLFEYDDIERYHWDNYSSSSKDKSKLDIKNAWILISLPSHKIRLDDYTFVVLQNNTKNRPKSWIIYARNHNDPPDVWQKIDEKNLKMNQNVFLAKERYIKTFTIPNNRNFYSQFKIQFTENQFKTKNGGEQEIALCGIEFYGTLARI</sequence>
<keyword evidence="2" id="KW-1185">Reference proteome</keyword>
<evidence type="ECO:0000313" key="2">
    <source>
        <dbReference type="Proteomes" id="UP001470230"/>
    </source>
</evidence>
<dbReference type="EMBL" id="JAPFFF010000015">
    <property type="protein sequence ID" value="KAK8866512.1"/>
    <property type="molecule type" value="Genomic_DNA"/>
</dbReference>
<dbReference type="Proteomes" id="UP001470230">
    <property type="component" value="Unassembled WGS sequence"/>
</dbReference>
<evidence type="ECO:0000313" key="1">
    <source>
        <dbReference type="EMBL" id="KAK8866512.1"/>
    </source>
</evidence>